<evidence type="ECO:0000313" key="2">
    <source>
        <dbReference type="EMBL" id="OOF47818.1"/>
    </source>
</evidence>
<evidence type="ECO:0000313" key="3">
    <source>
        <dbReference type="Proteomes" id="UP000189161"/>
    </source>
</evidence>
<proteinExistence type="predicted"/>
<reference evidence="2 3" key="1">
    <citation type="submission" date="2016-10" db="EMBL/GenBank/DDBJ databases">
        <title>Rodentibacter gen. nov. and new species.</title>
        <authorList>
            <person name="Christensen H."/>
        </authorList>
    </citation>
    <scope>NUCLEOTIDE SEQUENCE [LARGE SCALE GENOMIC DNA]</scope>
    <source>
        <strain evidence="2 3">H1987082031</strain>
    </source>
</reference>
<dbReference type="Proteomes" id="UP000189161">
    <property type="component" value="Unassembled WGS sequence"/>
</dbReference>
<protein>
    <submittedName>
        <fullName evidence="2">Uncharacterized protein</fullName>
    </submittedName>
</protein>
<gene>
    <name evidence="2" type="ORF">BKK52_07830</name>
</gene>
<dbReference type="EMBL" id="MLHL01000042">
    <property type="protein sequence ID" value="OOF47818.1"/>
    <property type="molecule type" value="Genomic_DNA"/>
</dbReference>
<evidence type="ECO:0000256" key="1">
    <source>
        <dbReference type="SAM" id="Phobius"/>
    </source>
</evidence>
<organism evidence="2 3">
    <name type="scientific">Rodentibacter trehalosifermentans</name>
    <dbReference type="NCBI Taxonomy" id="1908263"/>
    <lineage>
        <taxon>Bacteria</taxon>
        <taxon>Pseudomonadati</taxon>
        <taxon>Pseudomonadota</taxon>
        <taxon>Gammaproteobacteria</taxon>
        <taxon>Pasteurellales</taxon>
        <taxon>Pasteurellaceae</taxon>
        <taxon>Rodentibacter</taxon>
    </lineage>
</organism>
<feature type="transmembrane region" description="Helical" evidence="1">
    <location>
        <begin position="75"/>
        <end position="94"/>
    </location>
</feature>
<dbReference type="AlphaFoldDB" id="A0A1V3IZV7"/>
<dbReference type="RefSeq" id="WP_077478461.1">
    <property type="nucleotide sequence ID" value="NZ_MLHL01000042.1"/>
</dbReference>
<sequence>MKLIWILSIISALIIYAIYLYFVKKSNHELEQWEKSNLNLDDALNSSKSNLNLDNITKSTESYPKTFAGIKASNLPMFIFLWLIVLMVTKLIFIKFY</sequence>
<keyword evidence="3" id="KW-1185">Reference proteome</keyword>
<feature type="transmembrane region" description="Helical" evidence="1">
    <location>
        <begin position="6"/>
        <end position="23"/>
    </location>
</feature>
<keyword evidence="1" id="KW-0812">Transmembrane</keyword>
<name>A0A1V3IZV7_9PAST</name>
<keyword evidence="1" id="KW-1133">Transmembrane helix</keyword>
<keyword evidence="1" id="KW-0472">Membrane</keyword>
<comment type="caution">
    <text evidence="2">The sequence shown here is derived from an EMBL/GenBank/DDBJ whole genome shotgun (WGS) entry which is preliminary data.</text>
</comment>
<accession>A0A1V3IZV7</accession>